<gene>
    <name evidence="1" type="ORF">F4Y60_06055</name>
</gene>
<protein>
    <submittedName>
        <fullName evidence="1">Uncharacterized protein</fullName>
    </submittedName>
</protein>
<dbReference type="AlphaFoldDB" id="A0A6B0Y0M8"/>
<organism evidence="1">
    <name type="scientific">Boseongicola sp. SB0664_bin_43</name>
    <dbReference type="NCBI Taxonomy" id="2604844"/>
    <lineage>
        <taxon>Bacteria</taxon>
        <taxon>Pseudomonadati</taxon>
        <taxon>Pseudomonadota</taxon>
        <taxon>Alphaproteobacteria</taxon>
        <taxon>Rhodobacterales</taxon>
        <taxon>Paracoccaceae</taxon>
        <taxon>Boseongicola</taxon>
    </lineage>
</organism>
<sequence>MPRGRQYRSPAVLRSDSEIAGHLAASALPNRTFLVALPKQVNLGGELVQSLRMAIVSLSAATGEFPVLPACRNLIEFA</sequence>
<dbReference type="EMBL" id="VXRY01000243">
    <property type="protein sequence ID" value="MXY33643.1"/>
    <property type="molecule type" value="Genomic_DNA"/>
</dbReference>
<evidence type="ECO:0000313" key="1">
    <source>
        <dbReference type="EMBL" id="MXY33643.1"/>
    </source>
</evidence>
<name>A0A6B0Y0M8_9RHOB</name>
<comment type="caution">
    <text evidence="1">The sequence shown here is derived from an EMBL/GenBank/DDBJ whole genome shotgun (WGS) entry which is preliminary data.</text>
</comment>
<proteinExistence type="predicted"/>
<reference evidence="1" key="1">
    <citation type="submission" date="2019-09" db="EMBL/GenBank/DDBJ databases">
        <title>Characterisation of the sponge microbiome using genome-centric metagenomics.</title>
        <authorList>
            <person name="Engelberts J.P."/>
            <person name="Robbins S.J."/>
            <person name="De Goeij J.M."/>
            <person name="Aranda M."/>
            <person name="Bell S.C."/>
            <person name="Webster N.S."/>
        </authorList>
    </citation>
    <scope>NUCLEOTIDE SEQUENCE</scope>
    <source>
        <strain evidence="1">SB0664_bin_43</strain>
    </source>
</reference>
<accession>A0A6B0Y0M8</accession>